<keyword evidence="3" id="KW-1185">Reference proteome</keyword>
<evidence type="ECO:0000313" key="3">
    <source>
        <dbReference type="Proteomes" id="UP000030111"/>
    </source>
</evidence>
<dbReference type="AlphaFoldDB" id="A0A0A2MTH9"/>
<evidence type="ECO:0000313" key="2">
    <source>
        <dbReference type="EMBL" id="KGO94906.1"/>
    </source>
</evidence>
<feature type="chain" id="PRO_5002003797" evidence="1">
    <location>
        <begin position="19"/>
        <end position="151"/>
    </location>
</feature>
<dbReference type="EMBL" id="JRLY01000001">
    <property type="protein sequence ID" value="KGO94906.1"/>
    <property type="molecule type" value="Genomic_DNA"/>
</dbReference>
<name>A0A0A2MTH9_9FLAO</name>
<feature type="signal peptide" evidence="1">
    <location>
        <begin position="1"/>
        <end position="18"/>
    </location>
</feature>
<comment type="caution">
    <text evidence="2">The sequence shown here is derived from an EMBL/GenBank/DDBJ whole genome shotgun (WGS) entry which is preliminary data.</text>
</comment>
<proteinExistence type="predicted"/>
<evidence type="ECO:0000256" key="1">
    <source>
        <dbReference type="SAM" id="SignalP"/>
    </source>
</evidence>
<accession>A0A0A2MTH9</accession>
<dbReference type="Proteomes" id="UP000030111">
    <property type="component" value="Unassembled WGS sequence"/>
</dbReference>
<gene>
    <name evidence="2" type="ORF">Q766_01970</name>
</gene>
<protein>
    <submittedName>
        <fullName evidence="2">Uncharacterized protein</fullName>
    </submittedName>
</protein>
<organism evidence="2 3">
    <name type="scientific">Flavobacterium subsaxonicum WB 4.1-42 = DSM 21790</name>
    <dbReference type="NCBI Taxonomy" id="1121898"/>
    <lineage>
        <taxon>Bacteria</taxon>
        <taxon>Pseudomonadati</taxon>
        <taxon>Bacteroidota</taxon>
        <taxon>Flavobacteriia</taxon>
        <taxon>Flavobacteriales</taxon>
        <taxon>Flavobacteriaceae</taxon>
        <taxon>Flavobacterium</taxon>
    </lineage>
</organism>
<reference evidence="2 3" key="1">
    <citation type="submission" date="2013-09" db="EMBL/GenBank/DDBJ databases">
        <authorList>
            <person name="Zeng Z."/>
            <person name="Chen C."/>
        </authorList>
    </citation>
    <scope>NUCLEOTIDE SEQUENCE [LARGE SCALE GENOMIC DNA]</scope>
    <source>
        <strain evidence="2 3">WB 4.1-42</strain>
    </source>
</reference>
<dbReference type="OrthoDB" id="9898273at2"/>
<dbReference type="RefSeq" id="WP_026992286.1">
    <property type="nucleotide sequence ID" value="NZ_JRLY01000001.1"/>
</dbReference>
<sequence length="151" mass="17685">MKFKILALLLSPALTVSAQTYIVDDVEVIKTAILRKDFYITKIIYETVKDNVTTGYSAVIYITDDKSKPYKRLFYEKVRPTREAAEKLMSFETHIFKDFYNTKIYKRWDWLNDSHWEDFSLDNGKHANFTALLEPGEVTKDLTISTIVKLK</sequence>
<keyword evidence="1" id="KW-0732">Signal</keyword>